<dbReference type="AlphaFoldDB" id="A0A3Q9UYY8"/>
<accession>A0A3Q9UYY8</accession>
<dbReference type="Proteomes" id="UP000285317">
    <property type="component" value="Chromosome"/>
</dbReference>
<dbReference type="KEGG" id="rfs:C1I64_16820"/>
<reference evidence="1 2" key="1">
    <citation type="submission" date="2018-03" db="EMBL/GenBank/DDBJ databases">
        <title>Bacteriophage NCPPB3778 and a type I-E CRISPR drive the evolution of the US Biological Select Agent, Rathayibacter toxicus.</title>
        <authorList>
            <person name="Davis E.W.II."/>
            <person name="Tabima J.F."/>
            <person name="Weisberg A.J."/>
            <person name="Dantas Lopes L."/>
            <person name="Wiseman M.S."/>
            <person name="Wiseman M.S."/>
            <person name="Pupko T."/>
            <person name="Belcher M.S."/>
            <person name="Sechler A.J."/>
            <person name="Tancos M.A."/>
            <person name="Schroeder B.K."/>
            <person name="Murray T.D."/>
            <person name="Luster D.G."/>
            <person name="Schneider W.L."/>
            <person name="Rogers E."/>
            <person name="Andreote F.D."/>
            <person name="Grunwald N.J."/>
            <person name="Putnam M.L."/>
            <person name="Chang J.H."/>
        </authorList>
    </citation>
    <scope>NUCLEOTIDE SEQUENCE [LARGE SCALE GENOMIC DNA]</scope>
    <source>
        <strain evidence="1 2">DSM 15932</strain>
    </source>
</reference>
<organism evidence="1 2">
    <name type="scientific">Rathayibacter festucae DSM 15932</name>
    <dbReference type="NCBI Taxonomy" id="1328866"/>
    <lineage>
        <taxon>Bacteria</taxon>
        <taxon>Bacillati</taxon>
        <taxon>Actinomycetota</taxon>
        <taxon>Actinomycetes</taxon>
        <taxon>Micrococcales</taxon>
        <taxon>Microbacteriaceae</taxon>
        <taxon>Rathayibacter</taxon>
    </lineage>
</organism>
<name>A0A3Q9UYY8_9MICO</name>
<evidence type="ECO:0000313" key="1">
    <source>
        <dbReference type="EMBL" id="AZZ53534.1"/>
    </source>
</evidence>
<dbReference type="EMBL" id="CP028137">
    <property type="protein sequence ID" value="AZZ53534.1"/>
    <property type="molecule type" value="Genomic_DNA"/>
</dbReference>
<evidence type="ECO:0000313" key="2">
    <source>
        <dbReference type="Proteomes" id="UP000285317"/>
    </source>
</evidence>
<protein>
    <submittedName>
        <fullName evidence="1">Uncharacterized protein</fullName>
    </submittedName>
</protein>
<gene>
    <name evidence="1" type="ORF">C1I64_16820</name>
</gene>
<sequence>MGLLQFPGAAMSQRPLAAILFIGPSCDGTVTLEVFAHLNLRAQDVLIFHVLPLRRSTLERVRETTEERRNPT</sequence>
<proteinExistence type="predicted"/>